<comment type="similarity">
    <text evidence="4">Belongs to the DNA polymerase type-B-like family.</text>
</comment>
<feature type="region of interest" description="Disordered" evidence="18">
    <location>
        <begin position="1478"/>
        <end position="1499"/>
    </location>
</feature>
<comment type="catalytic activity">
    <reaction evidence="16">
        <text>RNA(n) + UTP = RNA(n)-3'-uridine ribonucleotide + diphosphate</text>
        <dbReference type="Rhea" id="RHEA:14785"/>
        <dbReference type="Rhea" id="RHEA-COMP:14527"/>
        <dbReference type="Rhea" id="RHEA-COMP:17348"/>
        <dbReference type="ChEBI" id="CHEBI:33019"/>
        <dbReference type="ChEBI" id="CHEBI:46398"/>
        <dbReference type="ChEBI" id="CHEBI:140395"/>
        <dbReference type="ChEBI" id="CHEBI:173116"/>
        <dbReference type="EC" id="2.7.7.52"/>
    </reaction>
</comment>
<evidence type="ECO:0000256" key="9">
    <source>
        <dbReference type="ARBA" id="ARBA00022695"/>
    </source>
</evidence>
<dbReference type="EMBL" id="BFAA01003715">
    <property type="protein sequence ID" value="GCB60800.1"/>
    <property type="molecule type" value="Genomic_DNA"/>
</dbReference>
<keyword evidence="15" id="KW-0464">Manganese</keyword>
<evidence type="ECO:0000256" key="4">
    <source>
        <dbReference type="ARBA" id="ARBA00008593"/>
    </source>
</evidence>
<evidence type="ECO:0000256" key="8">
    <source>
        <dbReference type="ARBA" id="ARBA00022679"/>
    </source>
</evidence>
<reference evidence="20 21" key="1">
    <citation type="journal article" date="2018" name="Nat. Ecol. Evol.">
        <title>Shark genomes provide insights into elasmobranch evolution and the origin of vertebrates.</title>
        <authorList>
            <person name="Hara Y"/>
            <person name="Yamaguchi K"/>
            <person name="Onimaru K"/>
            <person name="Kadota M"/>
            <person name="Koyanagi M"/>
            <person name="Keeley SD"/>
            <person name="Tatsumi K"/>
            <person name="Tanaka K"/>
            <person name="Motone F"/>
            <person name="Kageyama Y"/>
            <person name="Nozu R"/>
            <person name="Adachi N"/>
            <person name="Nishimura O"/>
            <person name="Nakagawa R"/>
            <person name="Tanegashima C"/>
            <person name="Kiyatake I"/>
            <person name="Matsumoto R"/>
            <person name="Murakumo K"/>
            <person name="Nishida K"/>
            <person name="Terakita A"/>
            <person name="Kuratani S"/>
            <person name="Sato K"/>
            <person name="Hyodo S Kuraku.S."/>
        </authorList>
    </citation>
    <scope>NUCLEOTIDE SEQUENCE [LARGE SCALE GENOMIC DNA]</scope>
</reference>
<dbReference type="SMART" id="SM00343">
    <property type="entry name" value="ZnF_C2HC"/>
    <property type="match status" value="3"/>
</dbReference>
<evidence type="ECO:0000256" key="12">
    <source>
        <dbReference type="ARBA" id="ARBA00022771"/>
    </source>
</evidence>
<dbReference type="Gene3D" id="1.10.1410.10">
    <property type="match status" value="2"/>
</dbReference>
<evidence type="ECO:0000256" key="3">
    <source>
        <dbReference type="ARBA" id="ARBA00004496"/>
    </source>
</evidence>
<evidence type="ECO:0000256" key="14">
    <source>
        <dbReference type="ARBA" id="ARBA00022842"/>
    </source>
</evidence>
<feature type="region of interest" description="Disordered" evidence="18">
    <location>
        <begin position="815"/>
        <end position="877"/>
    </location>
</feature>
<comment type="cofactor">
    <cofactor evidence="1">
        <name>Mn(2+)</name>
        <dbReference type="ChEBI" id="CHEBI:29035"/>
    </cofactor>
</comment>
<gene>
    <name evidence="20" type="ORF">scyTo_0009237</name>
</gene>
<evidence type="ECO:0000256" key="7">
    <source>
        <dbReference type="ARBA" id="ARBA00022553"/>
    </source>
</evidence>
<keyword evidence="14" id="KW-0460">Magnesium</keyword>
<comment type="cofactor">
    <cofactor evidence="2">
        <name>Mg(2+)</name>
        <dbReference type="ChEBI" id="CHEBI:18420"/>
    </cofactor>
</comment>
<evidence type="ECO:0000256" key="11">
    <source>
        <dbReference type="ARBA" id="ARBA00022737"/>
    </source>
</evidence>
<feature type="domain" description="CCHC-type" evidence="19">
    <location>
        <begin position="1508"/>
        <end position="1523"/>
    </location>
</feature>
<evidence type="ECO:0000313" key="20">
    <source>
        <dbReference type="EMBL" id="GCB60800.1"/>
    </source>
</evidence>
<dbReference type="GO" id="GO:0031123">
    <property type="term" value="P:RNA 3'-end processing"/>
    <property type="evidence" value="ECO:0007669"/>
    <property type="project" value="TreeGrafter"/>
</dbReference>
<dbReference type="SUPFAM" id="SSF81631">
    <property type="entry name" value="PAP/OAS1 substrate-binding domain"/>
    <property type="match status" value="2"/>
</dbReference>
<dbReference type="GO" id="GO:0050265">
    <property type="term" value="F:RNA uridylyltransferase activity"/>
    <property type="evidence" value="ECO:0007669"/>
    <property type="project" value="UniProtKB-EC"/>
</dbReference>
<dbReference type="InterPro" id="IPR013087">
    <property type="entry name" value="Znf_C2H2_type"/>
</dbReference>
<keyword evidence="9" id="KW-0548">Nucleotidyltransferase</keyword>
<proteinExistence type="inferred from homology"/>
<dbReference type="Pfam" id="PF03828">
    <property type="entry name" value="PAP_assoc"/>
    <property type="match status" value="2"/>
</dbReference>
<evidence type="ECO:0000256" key="2">
    <source>
        <dbReference type="ARBA" id="ARBA00001946"/>
    </source>
</evidence>
<dbReference type="InterPro" id="IPR036875">
    <property type="entry name" value="Znf_CCHC_sf"/>
</dbReference>
<keyword evidence="10" id="KW-0479">Metal-binding</keyword>
<evidence type="ECO:0000256" key="5">
    <source>
        <dbReference type="ARBA" id="ARBA00012472"/>
    </source>
</evidence>
<name>A0A401NIU7_SCYTO</name>
<feature type="region of interest" description="Disordered" evidence="18">
    <location>
        <begin position="746"/>
        <end position="780"/>
    </location>
</feature>
<keyword evidence="7" id="KW-0597">Phosphoprotein</keyword>
<keyword evidence="13" id="KW-0862">Zinc</keyword>
<dbReference type="Pfam" id="PF22600">
    <property type="entry name" value="MTPAP-like_central"/>
    <property type="match status" value="1"/>
</dbReference>
<evidence type="ECO:0000313" key="21">
    <source>
        <dbReference type="Proteomes" id="UP000288216"/>
    </source>
</evidence>
<evidence type="ECO:0000256" key="1">
    <source>
        <dbReference type="ARBA" id="ARBA00001936"/>
    </source>
</evidence>
<feature type="compositionally biased region" description="Low complexity" evidence="18">
    <location>
        <begin position="1564"/>
        <end position="1579"/>
    </location>
</feature>
<feature type="compositionally biased region" description="Polar residues" evidence="18">
    <location>
        <begin position="755"/>
        <end position="768"/>
    </location>
</feature>
<dbReference type="InterPro" id="IPR001878">
    <property type="entry name" value="Znf_CCHC"/>
</dbReference>
<evidence type="ECO:0000256" key="16">
    <source>
        <dbReference type="ARBA" id="ARBA00049105"/>
    </source>
</evidence>
<accession>A0A401NIU7</accession>
<feature type="compositionally biased region" description="Basic and acidic residues" evidence="18">
    <location>
        <begin position="1"/>
        <end position="22"/>
    </location>
</feature>
<dbReference type="EC" id="2.7.7.52" evidence="5"/>
<dbReference type="Pfam" id="PF19088">
    <property type="entry name" value="TUTase"/>
    <property type="match status" value="1"/>
</dbReference>
<dbReference type="CDD" id="cd05402">
    <property type="entry name" value="NT_PAP_TUTase"/>
    <property type="match status" value="2"/>
</dbReference>
<dbReference type="PROSITE" id="PS50158">
    <property type="entry name" value="ZF_CCHC"/>
    <property type="match status" value="3"/>
</dbReference>
<dbReference type="OMA" id="EIKCIME"/>
<evidence type="ECO:0000256" key="6">
    <source>
        <dbReference type="ARBA" id="ARBA00022490"/>
    </source>
</evidence>
<dbReference type="GO" id="GO:0008270">
    <property type="term" value="F:zinc ion binding"/>
    <property type="evidence" value="ECO:0007669"/>
    <property type="project" value="UniProtKB-KW"/>
</dbReference>
<organism evidence="20 21">
    <name type="scientific">Scyliorhinus torazame</name>
    <name type="common">Cloudy catshark</name>
    <name type="synonym">Catulus torazame</name>
    <dbReference type="NCBI Taxonomy" id="75743"/>
    <lineage>
        <taxon>Eukaryota</taxon>
        <taxon>Metazoa</taxon>
        <taxon>Chordata</taxon>
        <taxon>Craniata</taxon>
        <taxon>Vertebrata</taxon>
        <taxon>Chondrichthyes</taxon>
        <taxon>Elasmobranchii</taxon>
        <taxon>Galeomorphii</taxon>
        <taxon>Galeoidea</taxon>
        <taxon>Carcharhiniformes</taxon>
        <taxon>Scyliorhinidae</taxon>
        <taxon>Scyliorhinus</taxon>
    </lineage>
</organism>
<dbReference type="InterPro" id="IPR002058">
    <property type="entry name" value="PAP_assoc"/>
</dbReference>
<feature type="region of interest" description="Disordered" evidence="18">
    <location>
        <begin position="1551"/>
        <end position="1587"/>
    </location>
</feature>
<dbReference type="Gene3D" id="4.10.60.10">
    <property type="entry name" value="Zinc finger, CCHC-type"/>
    <property type="match status" value="1"/>
</dbReference>
<feature type="compositionally biased region" description="Basic and acidic residues" evidence="18">
    <location>
        <begin position="824"/>
        <end position="848"/>
    </location>
</feature>
<dbReference type="SUPFAM" id="SSF57756">
    <property type="entry name" value="Retrovirus zinc finger-like domains"/>
    <property type="match status" value="2"/>
</dbReference>
<dbReference type="GO" id="GO:0061157">
    <property type="term" value="P:mRNA destabilization"/>
    <property type="evidence" value="ECO:0007669"/>
    <property type="project" value="UniProtKB-ARBA"/>
</dbReference>
<dbReference type="PANTHER" id="PTHR12271:SF34">
    <property type="entry name" value="TERMINAL URIDYLYLTRANSFERASE 7"/>
    <property type="match status" value="1"/>
</dbReference>
<sequence length="1587" mass="181227">MEERTSFSRRSKEVAINKEETNSWRSQENHFAPGSYSKGFNKNTETPKQREVQENYGTSPRKGTQLIMSSPNALIRTGYNPGTRSNDGRKEKGRKWLSGEKQGSPVQNTERKWRDNAFELKYKSPVKDLEYNKSEQNYKTQSSGDKVKNVRKQLHKEYVNDELSGKQTEGQKMSKKMKRIEHVQDFNAPVIDESKLTADQCAGLHQAEERLRQEFIFRLRKRARSCPSAKYTCKLCDVLLQSVSSAFKHIKEKRHKKCLTEKQEEEMLTKLPPPNLSQVRAIDAAINKIVEEWGITKEDLNERHEITRRMEKVLQILLPDCSLRLYGSSCTRFGFKDSDLNIDIQFPAHMNQPDVLLLVQESLENNISFIDVEAEFHARVPVVLCRDTQSGLLCKVSAGNENAWLTTCHLAALAKLEPCLIPLVVAFRSWGKLCHVDSPDEGGLPPYAFALMVIYFLQQRKEHILPVYLGLWLEDFMVPNLAYFNLKGVENNHVIWEFKPASVDDGNPNEGQAPLVFGRDEQKCVPVGQLWVELLRFYALEFSLADYVICIRISEPLSREAKDWPKRRIAVEDPYSVKRNVARTLNSQMVYDYIIHCLRATYMYFALPKYKSSKFKKIDNAKINSKGASNVVADQQKLLELHPSKTPLSSMASAISAESSNGKCSQLHDNAICKDGENRPSEDSCRNLQIAQECGSESYTEEELISDLQKIGITGDNVHEDDLNQPEGEDKHSDELLESGNDEELFDISGEQKDNSTVTGGIRNFEQSTEADNETSSDEEMDVKHTNCYRDHFHSKNLSDSECFLSPWNLESDGFGAEDSSLPETKHEGTKLNNEAKENSDSADELHNFSKKPMQHHRGTLSRNEEGEEEDDDDDDEVELKFTSWVHLDGLTAEDEIEHVYTESSEDANQSDEDGVIDHEFLNWKEHTPIKCGNDVPPQPVRCTTANEIATKQKQVQHEINKETLLAEIGTALHGNESQSSDDNMFYMFSKAVFTRGKASIIVCSLCKREGHLKPDCPEDFKKVDLDPLPQLTPRFLSVLDKVSPQCFCDFAPDLLEVQAREHILIRLEAFIRRDLDAKAKLCLFGSSKNGFGFRQSDLDICMTFEDQETAEGLNCIKIIEDLARVLRKHPGLKSILPITTAKVPIVKFFHIRSGLEGDISLYNTLALHNTGLLASYAAIDPRVKYLGYTMKVFAKVCDIGDASRGSLSSYAYTLMALYFLQQRKPPVIPVLQEIYDATKKPELFIDGWNVYYFDKLDELKSKWPDYGKNKESVGELWLGLLRFYTEEFDFKEHVISIRRKALLTTFKKQWTSKYIVIEDPFDLNHNLGAGLSRKMTNFIMKAFINGRKVFGTPIKFIPMQYPTIMEYFFDPEILTEGQLAPNDRCCRICGKIGHFMKDCPMRRGSKARRQNLDDIRSKSGFNDKFQRPFEIKTKRKPEDKEFPNKDLPKLLALNFMDIPVKEGDVYPEIRLPRKSKEDRAANEILRDRTSRQYPEQRRKQEDKDKCCFICGKEGHIRKECPRHKGIISAEFSASSAPSIGNEYAKVNVKEKRKQKGLLNSQPGLTSKFSTSSSTLGSSPHKRTQPE</sequence>
<dbReference type="OrthoDB" id="407432at2759"/>
<dbReference type="InterPro" id="IPR045100">
    <property type="entry name" value="TUT4/7_NTP_transf"/>
</dbReference>
<evidence type="ECO:0000259" key="19">
    <source>
        <dbReference type="PROSITE" id="PS50158"/>
    </source>
</evidence>
<comment type="caution">
    <text evidence="20">The sequence shown here is derived from an EMBL/GenBank/DDBJ whole genome shotgun (WGS) entry which is preliminary data.</text>
</comment>
<feature type="compositionally biased region" description="Basic residues" evidence="18">
    <location>
        <begin position="849"/>
        <end position="860"/>
    </location>
</feature>
<protein>
    <recommendedName>
        <fullName evidence="5">RNA uridylyltransferase</fullName>
        <ecNumber evidence="5">2.7.7.52</ecNumber>
    </recommendedName>
</protein>
<feature type="region of interest" description="Disordered" evidence="18">
    <location>
        <begin position="716"/>
        <end position="735"/>
    </location>
</feature>
<dbReference type="InterPro" id="IPR043519">
    <property type="entry name" value="NT_sf"/>
</dbReference>
<feature type="compositionally biased region" description="Acidic residues" evidence="18">
    <location>
        <begin position="866"/>
        <end position="877"/>
    </location>
</feature>
<evidence type="ECO:0000256" key="13">
    <source>
        <dbReference type="ARBA" id="ARBA00022833"/>
    </source>
</evidence>
<keyword evidence="8" id="KW-0808">Transferase</keyword>
<keyword evidence="11" id="KW-0677">Repeat</keyword>
<dbReference type="STRING" id="75743.A0A401NIU7"/>
<dbReference type="FunFam" id="1.10.1410.10:FF:000004">
    <property type="entry name" value="terminal uridylyltransferase 4 isoform X2"/>
    <property type="match status" value="1"/>
</dbReference>
<comment type="subcellular location">
    <subcellularLocation>
        <location evidence="3">Cytoplasm</location>
    </subcellularLocation>
</comment>
<keyword evidence="21" id="KW-1185">Reference proteome</keyword>
<dbReference type="GO" id="GO:0003676">
    <property type="term" value="F:nucleic acid binding"/>
    <property type="evidence" value="ECO:0007669"/>
    <property type="project" value="InterPro"/>
</dbReference>
<dbReference type="SUPFAM" id="SSF81301">
    <property type="entry name" value="Nucleotidyltransferase"/>
    <property type="match status" value="2"/>
</dbReference>
<feature type="domain" description="CCHC-type" evidence="19">
    <location>
        <begin position="1387"/>
        <end position="1401"/>
    </location>
</feature>
<dbReference type="Pfam" id="PF00098">
    <property type="entry name" value="zf-CCHC"/>
    <property type="match status" value="2"/>
</dbReference>
<dbReference type="PANTHER" id="PTHR12271">
    <property type="entry name" value="POLY A POLYMERASE CID PAP -RELATED"/>
    <property type="match status" value="1"/>
</dbReference>
<feature type="domain" description="CCHC-type" evidence="19">
    <location>
        <begin position="1004"/>
        <end position="1019"/>
    </location>
</feature>
<keyword evidence="12 17" id="KW-0863">Zinc-finger</keyword>
<dbReference type="FunFam" id="3.30.460.10:FF:000005">
    <property type="entry name" value="terminal uridylyltransferase 4 isoform X1"/>
    <property type="match status" value="1"/>
</dbReference>
<feature type="compositionally biased region" description="Polar residues" evidence="18">
    <location>
        <begin position="55"/>
        <end position="72"/>
    </location>
</feature>
<dbReference type="InterPro" id="IPR054708">
    <property type="entry name" value="MTPAP-like_central"/>
</dbReference>
<dbReference type="PROSITE" id="PS00028">
    <property type="entry name" value="ZINC_FINGER_C2H2_1"/>
    <property type="match status" value="1"/>
</dbReference>
<dbReference type="FunFam" id="1.10.1410.10:FF:000002">
    <property type="entry name" value="terminal uridylyltransferase 4 isoform X1"/>
    <property type="match status" value="1"/>
</dbReference>
<evidence type="ECO:0000256" key="17">
    <source>
        <dbReference type="PROSITE-ProRule" id="PRU00047"/>
    </source>
</evidence>
<evidence type="ECO:0000256" key="10">
    <source>
        <dbReference type="ARBA" id="ARBA00022723"/>
    </source>
</evidence>
<dbReference type="Proteomes" id="UP000288216">
    <property type="component" value="Unassembled WGS sequence"/>
</dbReference>
<feature type="compositionally biased region" description="Basic and acidic residues" evidence="18">
    <location>
        <begin position="717"/>
        <end position="735"/>
    </location>
</feature>
<dbReference type="Gene3D" id="3.30.460.10">
    <property type="entry name" value="Beta Polymerase, domain 2"/>
    <property type="match status" value="2"/>
</dbReference>
<evidence type="ECO:0000256" key="15">
    <source>
        <dbReference type="ARBA" id="ARBA00023211"/>
    </source>
</evidence>
<feature type="compositionally biased region" description="Acidic residues" evidence="18">
    <location>
        <begin position="769"/>
        <end position="780"/>
    </location>
</feature>
<dbReference type="GO" id="GO:0005829">
    <property type="term" value="C:cytosol"/>
    <property type="evidence" value="ECO:0007669"/>
    <property type="project" value="UniProtKB-ARBA"/>
</dbReference>
<keyword evidence="6" id="KW-0963">Cytoplasm</keyword>
<evidence type="ECO:0000256" key="18">
    <source>
        <dbReference type="SAM" id="MobiDB-lite"/>
    </source>
</evidence>
<feature type="region of interest" description="Disordered" evidence="18">
    <location>
        <begin position="1"/>
        <end position="108"/>
    </location>
</feature>